<dbReference type="EMBL" id="CP107246">
    <property type="protein sequence ID" value="WIM05758.1"/>
    <property type="molecule type" value="Genomic_DNA"/>
</dbReference>
<dbReference type="InterPro" id="IPR014993">
    <property type="entry name" value="DUF1841"/>
</dbReference>
<dbReference type="KEGG" id="npv:OHM77_00285"/>
<dbReference type="Proteomes" id="UP001234916">
    <property type="component" value="Chromosome"/>
</dbReference>
<organism evidence="1">
    <name type="scientific">Candidatus Nitricoxidivorans perseverans</name>
    <dbReference type="NCBI Taxonomy" id="2975601"/>
    <lineage>
        <taxon>Bacteria</taxon>
        <taxon>Pseudomonadati</taxon>
        <taxon>Pseudomonadota</taxon>
        <taxon>Betaproteobacteria</taxon>
        <taxon>Nitrosomonadales</taxon>
        <taxon>Sterolibacteriaceae</taxon>
        <taxon>Candidatus Nitricoxidivorans</taxon>
    </lineage>
</organism>
<accession>A0AA49IY66</accession>
<gene>
    <name evidence="1" type="ORF">OHM77_00285</name>
</gene>
<reference evidence="1" key="1">
    <citation type="journal article" date="2023" name="Nat. Microbiol.">
        <title>Enrichment and characterization of a nitric oxide-reducing microbial community in a continuous bioreactor.</title>
        <authorList>
            <person name="Garrido-Amador P."/>
            <person name="Stortenbeker N."/>
            <person name="Wessels H.J.C.T."/>
            <person name="Speth D.R."/>
            <person name="Garcia-Heredia I."/>
            <person name="Kartal B."/>
        </authorList>
    </citation>
    <scope>NUCLEOTIDE SEQUENCE</scope>
    <source>
        <strain evidence="1">MAG1</strain>
    </source>
</reference>
<name>A0AA49IY66_9PROT</name>
<protein>
    <submittedName>
        <fullName evidence="1">DUF1841 family protein</fullName>
    </submittedName>
</protein>
<dbReference type="AlphaFoldDB" id="A0AA49IY66"/>
<proteinExistence type="predicted"/>
<sequence length="145" mass="16331">MFNPDRDQARRFLIEAWRKRCASLPATPMETLAADVAALHPEYHGLLSAADGVDEALAREWTPEQGEANPFLHLSLHLAIEEQLSIDQPPGIRAVLGRLLARRGDRHAALHDILECLGETLWRAQRDRAPPDGAAYLDCIRRRLR</sequence>
<dbReference type="Pfam" id="PF08897">
    <property type="entry name" value="DUF1841"/>
    <property type="match status" value="1"/>
</dbReference>
<evidence type="ECO:0000313" key="1">
    <source>
        <dbReference type="EMBL" id="WIM05758.1"/>
    </source>
</evidence>